<reference evidence="1 2" key="1">
    <citation type="submission" date="2020-08" db="EMBL/GenBank/DDBJ databases">
        <title>Genome public.</title>
        <authorList>
            <person name="Liu C."/>
            <person name="Sun Q."/>
        </authorList>
    </citation>
    <scope>NUCLEOTIDE SEQUENCE [LARGE SCALE GENOMIC DNA]</scope>
    <source>
        <strain evidence="1 2">New-38</strain>
    </source>
</reference>
<name>A0ABR7HSE6_9FIRM</name>
<dbReference type="Proteomes" id="UP000660021">
    <property type="component" value="Unassembled WGS sequence"/>
</dbReference>
<gene>
    <name evidence="1" type="ORF">H8S34_06285</name>
</gene>
<dbReference type="RefSeq" id="WP_186963342.1">
    <property type="nucleotide sequence ID" value="NZ_JACOPR010000003.1"/>
</dbReference>
<keyword evidence="2" id="KW-1185">Reference proteome</keyword>
<sequence>MSEMLLNGLPFDDYLEKYEIFEKTKQCMMRYLKNWYDDNPEDFQKEIRADYRTVAKTYQFKRKIAAFEKNYMYDTPLLCIAFSMDINDDEGDFVAIYTAIFDLDGNCIDDLLR</sequence>
<evidence type="ECO:0000313" key="2">
    <source>
        <dbReference type="Proteomes" id="UP000660021"/>
    </source>
</evidence>
<comment type="caution">
    <text evidence="1">The sequence shown here is derived from an EMBL/GenBank/DDBJ whole genome shotgun (WGS) entry which is preliminary data.</text>
</comment>
<dbReference type="EMBL" id="JACOPR010000003">
    <property type="protein sequence ID" value="MBC5730439.1"/>
    <property type="molecule type" value="Genomic_DNA"/>
</dbReference>
<proteinExistence type="predicted"/>
<accession>A0ABR7HSE6</accession>
<evidence type="ECO:0008006" key="3">
    <source>
        <dbReference type="Google" id="ProtNLM"/>
    </source>
</evidence>
<protein>
    <recommendedName>
        <fullName evidence="3">DUF3887 domain-containing protein</fullName>
    </recommendedName>
</protein>
<evidence type="ECO:0000313" key="1">
    <source>
        <dbReference type="EMBL" id="MBC5730439.1"/>
    </source>
</evidence>
<organism evidence="1 2">
    <name type="scientific">Pseudoflavonifractor hominis</name>
    <dbReference type="NCBI Taxonomy" id="2763059"/>
    <lineage>
        <taxon>Bacteria</taxon>
        <taxon>Bacillati</taxon>
        <taxon>Bacillota</taxon>
        <taxon>Clostridia</taxon>
        <taxon>Eubacteriales</taxon>
        <taxon>Oscillospiraceae</taxon>
        <taxon>Pseudoflavonifractor</taxon>
    </lineage>
</organism>